<feature type="compositionally biased region" description="Polar residues" evidence="1">
    <location>
        <begin position="58"/>
        <end position="67"/>
    </location>
</feature>
<dbReference type="EMBL" id="MU827302">
    <property type="protein sequence ID" value="KAJ7365899.1"/>
    <property type="molecule type" value="Genomic_DNA"/>
</dbReference>
<dbReference type="Proteomes" id="UP001163046">
    <property type="component" value="Unassembled WGS sequence"/>
</dbReference>
<gene>
    <name evidence="2" type="ORF">OS493_002629</name>
</gene>
<evidence type="ECO:0000313" key="2">
    <source>
        <dbReference type="EMBL" id="KAJ7365899.1"/>
    </source>
</evidence>
<protein>
    <submittedName>
        <fullName evidence="2">Uncharacterized protein</fullName>
    </submittedName>
</protein>
<name>A0A9W9YUQ8_9CNID</name>
<evidence type="ECO:0000256" key="1">
    <source>
        <dbReference type="SAM" id="MobiDB-lite"/>
    </source>
</evidence>
<reference evidence="2" key="1">
    <citation type="submission" date="2023-01" db="EMBL/GenBank/DDBJ databases">
        <title>Genome assembly of the deep-sea coral Lophelia pertusa.</title>
        <authorList>
            <person name="Herrera S."/>
            <person name="Cordes E."/>
        </authorList>
    </citation>
    <scope>NUCLEOTIDE SEQUENCE</scope>
    <source>
        <strain evidence="2">USNM1676648</strain>
        <tissue evidence="2">Polyp</tissue>
    </source>
</reference>
<accession>A0A9W9YUQ8</accession>
<sequence length="211" mass="23912">MEKSELKSLDCLAAGTERDSKLFSVLNSSILRDFFMGHNLPWKEDVEDDEESSELVSGTKSEPQSPTSCCQSIFESLELGREPDISISVDFPDLKPLYHKTQSRVNRQSRQRVVKGKIKVRVTTRGHQLQTIEVYVERTPDAAHLVGDKCGRVYLKPQTGPYFPSKYFFTVDLDSVYESPKKHGVPVYKLSTVDFRKTKQVPFGGCCGPDW</sequence>
<comment type="caution">
    <text evidence="2">The sequence shown here is derived from an EMBL/GenBank/DDBJ whole genome shotgun (WGS) entry which is preliminary data.</text>
</comment>
<proteinExistence type="predicted"/>
<keyword evidence="3" id="KW-1185">Reference proteome</keyword>
<dbReference type="AlphaFoldDB" id="A0A9W9YUQ8"/>
<organism evidence="2 3">
    <name type="scientific">Desmophyllum pertusum</name>
    <dbReference type="NCBI Taxonomy" id="174260"/>
    <lineage>
        <taxon>Eukaryota</taxon>
        <taxon>Metazoa</taxon>
        <taxon>Cnidaria</taxon>
        <taxon>Anthozoa</taxon>
        <taxon>Hexacorallia</taxon>
        <taxon>Scleractinia</taxon>
        <taxon>Caryophylliina</taxon>
        <taxon>Caryophylliidae</taxon>
        <taxon>Desmophyllum</taxon>
    </lineage>
</organism>
<evidence type="ECO:0000313" key="3">
    <source>
        <dbReference type="Proteomes" id="UP001163046"/>
    </source>
</evidence>
<dbReference type="OrthoDB" id="5963476at2759"/>
<feature type="region of interest" description="Disordered" evidence="1">
    <location>
        <begin position="46"/>
        <end position="67"/>
    </location>
</feature>